<proteinExistence type="predicted"/>
<feature type="domain" description="Mannitol dehydrogenase N-terminal" evidence="4">
    <location>
        <begin position="20"/>
        <end position="259"/>
    </location>
</feature>
<dbReference type="GO" id="GO:0008926">
    <property type="term" value="F:mannitol-1-phosphate 5-dehydrogenase activity"/>
    <property type="evidence" value="ECO:0007669"/>
    <property type="project" value="UniProtKB-EC"/>
</dbReference>
<dbReference type="InterPro" id="IPR008927">
    <property type="entry name" value="6-PGluconate_DH-like_C_sf"/>
</dbReference>
<keyword evidence="2" id="KW-0520">NAD</keyword>
<dbReference type="OrthoDB" id="9768714at2"/>
<name>A0A1L8QTI6_9ENTE</name>
<accession>A0A1L8QTI6</accession>
<dbReference type="InterPro" id="IPR013131">
    <property type="entry name" value="Mannitol_DH_N"/>
</dbReference>
<protein>
    <submittedName>
        <fullName evidence="6">Mannitol dehydrogenase domain protein</fullName>
    </submittedName>
</protein>
<comment type="caution">
    <text evidence="6">The sequence shown here is derived from an EMBL/GenBank/DDBJ whole genome shotgun (WGS) entry which is preliminary data.</text>
</comment>
<evidence type="ECO:0000259" key="5">
    <source>
        <dbReference type="Pfam" id="PF08125"/>
    </source>
</evidence>
<dbReference type="GO" id="GO:0019698">
    <property type="term" value="P:D-galacturonate catabolic process"/>
    <property type="evidence" value="ECO:0007669"/>
    <property type="project" value="TreeGrafter"/>
</dbReference>
<dbReference type="GO" id="GO:0019592">
    <property type="term" value="P:mannitol catabolic process"/>
    <property type="evidence" value="ECO:0007669"/>
    <property type="project" value="TreeGrafter"/>
</dbReference>
<dbReference type="InterPro" id="IPR000669">
    <property type="entry name" value="Mannitol_DH"/>
</dbReference>
<dbReference type="PANTHER" id="PTHR30524">
    <property type="entry name" value="MANNITOL-1-PHOSPHATE 5-DEHYDROGENASE"/>
    <property type="match status" value="1"/>
</dbReference>
<dbReference type="SUPFAM" id="SSF48179">
    <property type="entry name" value="6-phosphogluconate dehydrogenase C-terminal domain-like"/>
    <property type="match status" value="1"/>
</dbReference>
<dbReference type="Proteomes" id="UP000182149">
    <property type="component" value="Unassembled WGS sequence"/>
</dbReference>
<dbReference type="Gene3D" id="1.10.1040.10">
    <property type="entry name" value="N-(1-d-carboxylethyl)-l-norvaline Dehydrogenase, domain 2"/>
    <property type="match status" value="1"/>
</dbReference>
<dbReference type="InterPro" id="IPR013328">
    <property type="entry name" value="6PGD_dom2"/>
</dbReference>
<evidence type="ECO:0000313" key="6">
    <source>
        <dbReference type="EMBL" id="OJG10813.1"/>
    </source>
</evidence>
<gene>
    <name evidence="6" type="ORF">RU93_GL002026</name>
</gene>
<dbReference type="InterPro" id="IPR036291">
    <property type="entry name" value="NAD(P)-bd_dom_sf"/>
</dbReference>
<organism evidence="6 7">
    <name type="scientific">Enterococcus aquimarinus</name>
    <dbReference type="NCBI Taxonomy" id="328396"/>
    <lineage>
        <taxon>Bacteria</taxon>
        <taxon>Bacillati</taxon>
        <taxon>Bacillota</taxon>
        <taxon>Bacilli</taxon>
        <taxon>Lactobacillales</taxon>
        <taxon>Enterococcaceae</taxon>
        <taxon>Enterococcus</taxon>
    </lineage>
</organism>
<keyword evidence="1" id="KW-0560">Oxidoreductase</keyword>
<dbReference type="Pfam" id="PF08125">
    <property type="entry name" value="Mannitol_dh_C"/>
    <property type="match status" value="1"/>
</dbReference>
<feature type="domain" description="Mannitol dehydrogenase C-terminal" evidence="5">
    <location>
        <begin position="271"/>
        <end position="457"/>
    </location>
</feature>
<dbReference type="InterPro" id="IPR013118">
    <property type="entry name" value="Mannitol_DH_C"/>
</dbReference>
<evidence type="ECO:0000259" key="4">
    <source>
        <dbReference type="Pfam" id="PF01232"/>
    </source>
</evidence>
<sequence length="473" mass="53544">MTKKLTQKEFPETKNDLPVKVVQFGEGNFMRAFVDWQIQQMNKQQLFNGTVAVVQPINQGLGEMLRAQDNRYTVLLEGLIDGELVETSEIINVLDTVINPYQAYAEYLALAENKDLEFVVSNTTEAGIQFNPNDRLEDAPQQSYPGKLTAFLYQRYQAKLPGLTIIPCELIDRNGDKLKEIVLRYIELWELPHAFKEWIENDNTFCCSLVDRIVPGYPRDTAKEWAEKLGYEDQLMVKAEPFMLWVIEGPQSLTESLPLTKAGLNVIVTDDMTPYRERKVHLLNGPHTAMVPLALLAGLSTVDEVMNDDDFRPFIDDLFAKELIPMLNLPKSELDEYADQIKERFLNPFAHHELSAISLNSVSKFKARLLPILTRYIQTNNHVPAYLATSLAALILSYRGDQVTPADDQDIVSFFQTAWQTPATVVVSVLSNTHLWGENLTVLPGLSETVQLKLDALETNGARQVVQDLKGEK</sequence>
<dbReference type="Pfam" id="PF01232">
    <property type="entry name" value="Mannitol_dh"/>
    <property type="match status" value="1"/>
</dbReference>
<comment type="catalytic activity">
    <reaction evidence="3">
        <text>D-mannitol 1-phosphate + NAD(+) = beta-D-fructose 6-phosphate + NADH + H(+)</text>
        <dbReference type="Rhea" id="RHEA:19661"/>
        <dbReference type="ChEBI" id="CHEBI:15378"/>
        <dbReference type="ChEBI" id="CHEBI:57540"/>
        <dbReference type="ChEBI" id="CHEBI:57634"/>
        <dbReference type="ChEBI" id="CHEBI:57945"/>
        <dbReference type="ChEBI" id="CHEBI:61381"/>
        <dbReference type="EC" id="1.1.1.17"/>
    </reaction>
</comment>
<dbReference type="STRING" id="328396.RU93_GL002026"/>
<dbReference type="GO" id="GO:0005829">
    <property type="term" value="C:cytosol"/>
    <property type="evidence" value="ECO:0007669"/>
    <property type="project" value="TreeGrafter"/>
</dbReference>
<evidence type="ECO:0000256" key="3">
    <source>
        <dbReference type="ARBA" id="ARBA00048615"/>
    </source>
</evidence>
<dbReference type="Gene3D" id="3.40.50.720">
    <property type="entry name" value="NAD(P)-binding Rossmann-like Domain"/>
    <property type="match status" value="1"/>
</dbReference>
<dbReference type="PRINTS" id="PR00084">
    <property type="entry name" value="MTLDHDRGNASE"/>
</dbReference>
<keyword evidence="7" id="KW-1185">Reference proteome</keyword>
<dbReference type="SUPFAM" id="SSF51735">
    <property type="entry name" value="NAD(P)-binding Rossmann-fold domains"/>
    <property type="match status" value="1"/>
</dbReference>
<evidence type="ECO:0000313" key="7">
    <source>
        <dbReference type="Proteomes" id="UP000182149"/>
    </source>
</evidence>
<dbReference type="NCBIfam" id="NF002969">
    <property type="entry name" value="PRK03643.1"/>
    <property type="match status" value="1"/>
</dbReference>
<evidence type="ECO:0000256" key="2">
    <source>
        <dbReference type="ARBA" id="ARBA00023027"/>
    </source>
</evidence>
<dbReference type="EMBL" id="JXKD01000006">
    <property type="protein sequence ID" value="OJG10813.1"/>
    <property type="molecule type" value="Genomic_DNA"/>
</dbReference>
<evidence type="ECO:0000256" key="1">
    <source>
        <dbReference type="ARBA" id="ARBA00023002"/>
    </source>
</evidence>
<dbReference type="PANTHER" id="PTHR30524:SF0">
    <property type="entry name" value="ALTRONATE OXIDOREDUCTASE-RELATED"/>
    <property type="match status" value="1"/>
</dbReference>
<reference evidence="6 7" key="1">
    <citation type="submission" date="2014-12" db="EMBL/GenBank/DDBJ databases">
        <title>Draft genome sequences of 29 type strains of Enterococci.</title>
        <authorList>
            <person name="Zhong Z."/>
            <person name="Sun Z."/>
            <person name="Liu W."/>
            <person name="Zhang W."/>
            <person name="Zhang H."/>
        </authorList>
    </citation>
    <scope>NUCLEOTIDE SEQUENCE [LARGE SCALE GENOMIC DNA]</scope>
    <source>
        <strain evidence="6 7">DSM 17690</strain>
    </source>
</reference>
<dbReference type="AlphaFoldDB" id="A0A1L8QTI6"/>
<dbReference type="GO" id="GO:0009026">
    <property type="term" value="F:tagaturonate reductase activity"/>
    <property type="evidence" value="ECO:0007669"/>
    <property type="project" value="TreeGrafter"/>
</dbReference>
<dbReference type="RefSeq" id="WP_071874724.1">
    <property type="nucleotide sequence ID" value="NZ_JBHSHF010000021.1"/>
</dbReference>